<dbReference type="SUPFAM" id="SSF56300">
    <property type="entry name" value="Metallo-dependent phosphatases"/>
    <property type="match status" value="1"/>
</dbReference>
<dbReference type="GO" id="GO:0033192">
    <property type="term" value="F:calmodulin-dependent protein phosphatase activity"/>
    <property type="evidence" value="ECO:0007669"/>
    <property type="project" value="InterPro"/>
</dbReference>
<feature type="compositionally biased region" description="Gly residues" evidence="2">
    <location>
        <begin position="713"/>
        <end position="727"/>
    </location>
</feature>
<evidence type="ECO:0000259" key="3">
    <source>
        <dbReference type="PROSITE" id="PS00125"/>
    </source>
</evidence>
<dbReference type="PANTHER" id="PTHR45673">
    <property type="entry name" value="SERINE/THREONINE-PROTEIN PHOSPHATASE 2B CATALYTIC SUBUNIT 1-RELATED"/>
    <property type="match status" value="1"/>
</dbReference>
<feature type="compositionally biased region" description="Acidic residues" evidence="2">
    <location>
        <begin position="466"/>
        <end position="485"/>
    </location>
</feature>
<dbReference type="Proteomes" id="UP000002630">
    <property type="component" value="Unassembled WGS sequence"/>
</dbReference>
<reference evidence="4 5" key="1">
    <citation type="journal article" date="2010" name="Nature">
        <title>The Ectocarpus genome and the independent evolution of multicellularity in brown algae.</title>
        <authorList>
            <person name="Cock J.M."/>
            <person name="Sterck L."/>
            <person name="Rouze P."/>
            <person name="Scornet D."/>
            <person name="Allen A.E."/>
            <person name="Amoutzias G."/>
            <person name="Anthouard V."/>
            <person name="Artiguenave F."/>
            <person name="Aury J.M."/>
            <person name="Badger J.H."/>
            <person name="Beszteri B."/>
            <person name="Billiau K."/>
            <person name="Bonnet E."/>
            <person name="Bothwell J.H."/>
            <person name="Bowler C."/>
            <person name="Boyen C."/>
            <person name="Brownlee C."/>
            <person name="Carrano C.J."/>
            <person name="Charrier B."/>
            <person name="Cho G.Y."/>
            <person name="Coelho S.M."/>
            <person name="Collen J."/>
            <person name="Corre E."/>
            <person name="Da Silva C."/>
            <person name="Delage L."/>
            <person name="Delaroque N."/>
            <person name="Dittami S.M."/>
            <person name="Doulbeau S."/>
            <person name="Elias M."/>
            <person name="Farnham G."/>
            <person name="Gachon C.M."/>
            <person name="Gschloessl B."/>
            <person name="Heesch S."/>
            <person name="Jabbari K."/>
            <person name="Jubin C."/>
            <person name="Kawai H."/>
            <person name="Kimura K."/>
            <person name="Kloareg B."/>
            <person name="Kupper F.C."/>
            <person name="Lang D."/>
            <person name="Le Bail A."/>
            <person name="Leblanc C."/>
            <person name="Lerouge P."/>
            <person name="Lohr M."/>
            <person name="Lopez P.J."/>
            <person name="Martens C."/>
            <person name="Maumus F."/>
            <person name="Michel G."/>
            <person name="Miranda-Saavedra D."/>
            <person name="Morales J."/>
            <person name="Moreau H."/>
            <person name="Motomura T."/>
            <person name="Nagasato C."/>
            <person name="Napoli C.A."/>
            <person name="Nelson D.R."/>
            <person name="Nyvall-Collen P."/>
            <person name="Peters A.F."/>
            <person name="Pommier C."/>
            <person name="Potin P."/>
            <person name="Poulain J."/>
            <person name="Quesneville H."/>
            <person name="Read B."/>
            <person name="Rensing S.A."/>
            <person name="Ritter A."/>
            <person name="Rousvoal S."/>
            <person name="Samanta M."/>
            <person name="Samson G."/>
            <person name="Schroeder D.C."/>
            <person name="Segurens B."/>
            <person name="Strittmatter M."/>
            <person name="Tonon T."/>
            <person name="Tregear J.W."/>
            <person name="Valentin K."/>
            <person name="von Dassow P."/>
            <person name="Yamagishi T."/>
            <person name="Van de Peer Y."/>
            <person name="Wincker P."/>
        </authorList>
    </citation>
    <scope>NUCLEOTIDE SEQUENCE [LARGE SCALE GENOMIC DNA]</scope>
    <source>
        <strain evidence="5">Ec32 / CCAP1310/4</strain>
    </source>
</reference>
<feature type="compositionally biased region" description="Gly residues" evidence="2">
    <location>
        <begin position="738"/>
        <end position="754"/>
    </location>
</feature>
<dbReference type="PRINTS" id="PR00114">
    <property type="entry name" value="STPHPHTASE"/>
</dbReference>
<gene>
    <name evidence="4" type="primary">PP</name>
    <name evidence="4" type="ORF">Esi_0031_0114</name>
</gene>
<dbReference type="InterPro" id="IPR043360">
    <property type="entry name" value="PP2B"/>
</dbReference>
<dbReference type="AlphaFoldDB" id="D8LKX8"/>
<accession>D8LKX8</accession>
<dbReference type="EC" id="3.1.3.16" evidence="1"/>
<dbReference type="Pfam" id="PF00149">
    <property type="entry name" value="Metallophos"/>
    <property type="match status" value="1"/>
</dbReference>
<evidence type="ECO:0000256" key="2">
    <source>
        <dbReference type="SAM" id="MobiDB-lite"/>
    </source>
</evidence>
<dbReference type="InterPro" id="IPR006186">
    <property type="entry name" value="Ser/Thr-sp_prot-phosphatase"/>
</dbReference>
<dbReference type="InParanoid" id="D8LKX8"/>
<proteinExistence type="inferred from homology"/>
<name>D8LKX8_ECTSI</name>
<dbReference type="InterPro" id="IPR004843">
    <property type="entry name" value="Calcineurin-like_PHP"/>
</dbReference>
<dbReference type="EMBL" id="FN649760">
    <property type="protein sequence ID" value="CBN80111.1"/>
    <property type="molecule type" value="Genomic_DNA"/>
</dbReference>
<feature type="compositionally biased region" description="Low complexity" evidence="2">
    <location>
        <begin position="639"/>
        <end position="652"/>
    </location>
</feature>
<evidence type="ECO:0000313" key="4">
    <source>
        <dbReference type="EMBL" id="CBN80111.1"/>
    </source>
</evidence>
<dbReference type="STRING" id="2880.D8LKX8"/>
<feature type="compositionally biased region" description="Gly residues" evidence="2">
    <location>
        <begin position="624"/>
        <end position="638"/>
    </location>
</feature>
<comment type="similarity">
    <text evidence="1">Belongs to the PPP phosphatase family.</text>
</comment>
<sequence length="834" mass="89449">MLVVFRLPSLQKGAGVRCPECFTLHVLDSVESVPVYDVEAAALEGQGDGGDELERIEEEFGDAGRDGTVEEAAAVSPPPSPAPKASKFAAFLSANKAEKHVPTFAQGQDQEEENMDGQTEGRVCKVEGCDNRAVENVAVCPMHTKRYSVVSVSAMVHQFKDTKLSSVALKSDKVEVNRGGVAGAGEAGFDPDAIGERFRRQERLELGEAVALIEAVKNIFREEDNMVPLDAPVMVVGDVHGQYFDLLNILKRWRPDHNLLFLGDYVDRGQFSCEVILHLFALKLRHPKNVFLIRGNHECSSVSAHFGFKDECKMKYGLTVYYRFLLAFQTMPICALIETSIGRIFACHGGISPDIRHLSDIEEIDRFAEPEMEGPLCDMLWADPLNEDDSHKLTGEEYQHFLDTDYISNQVRGCSYMFGYHAVQRFLRENRLMYMVRAHEVQEEGFRSHFPSPVWGLAAAAAAAEEGDFSDEDSELGSEEEEEANSYDQVLADTSRHLNPTVLTVFSAPNYCDRYRNKAAVLHIERPGYYTVNLLEAEPHPAPVKESDVNVMQVLAMGNTCPYMPTTFRDFLKVAVELGRAVKPTSTNTSTVTEDLAAAAAAAENLMSLSSEIDNNNNTAENRAGGGGGDAGGDGGGASCAPALARRSSAPAETASAAGGEGDGVMGLPPPRGLPPAGKDQEEEDGDLGAVLPSSAPRVRRGPARIISAPVLGSGGGGGGSSAGVMGGRRRRRSSGGSPAGGGVSAGVVASGGGKDGDEDDVREGEDPDSWEEEEGEGEGEAKADTSFFGVMSSLSRRSMRGLGLMDVRSSSPGLGLLTRQNTWSVGATKAPIS</sequence>
<dbReference type="InterPro" id="IPR029052">
    <property type="entry name" value="Metallo-depent_PP-like"/>
</dbReference>
<evidence type="ECO:0000313" key="5">
    <source>
        <dbReference type="Proteomes" id="UP000002630"/>
    </source>
</evidence>
<comment type="catalytic activity">
    <reaction evidence="1">
        <text>O-phospho-L-threonyl-[protein] + H2O = L-threonyl-[protein] + phosphate</text>
        <dbReference type="Rhea" id="RHEA:47004"/>
        <dbReference type="Rhea" id="RHEA-COMP:11060"/>
        <dbReference type="Rhea" id="RHEA-COMP:11605"/>
        <dbReference type="ChEBI" id="CHEBI:15377"/>
        <dbReference type="ChEBI" id="CHEBI:30013"/>
        <dbReference type="ChEBI" id="CHEBI:43474"/>
        <dbReference type="ChEBI" id="CHEBI:61977"/>
        <dbReference type="EC" id="3.1.3.16"/>
    </reaction>
</comment>
<dbReference type="OrthoDB" id="5593063at2759"/>
<feature type="domain" description="Serine/threonine specific protein phosphatases" evidence="3">
    <location>
        <begin position="293"/>
        <end position="298"/>
    </location>
</feature>
<feature type="region of interest" description="Disordered" evidence="2">
    <location>
        <begin position="613"/>
        <end position="788"/>
    </location>
</feature>
<keyword evidence="1 4" id="KW-0378">Hydrolase</keyword>
<feature type="region of interest" description="Disordered" evidence="2">
    <location>
        <begin position="466"/>
        <end position="487"/>
    </location>
</feature>
<dbReference type="SMART" id="SM00156">
    <property type="entry name" value="PP2Ac"/>
    <property type="match status" value="1"/>
</dbReference>
<keyword evidence="5" id="KW-1185">Reference proteome</keyword>
<dbReference type="PROSITE" id="PS00125">
    <property type="entry name" value="SER_THR_PHOSPHATASE"/>
    <property type="match status" value="1"/>
</dbReference>
<feature type="compositionally biased region" description="Acidic residues" evidence="2">
    <location>
        <begin position="757"/>
        <end position="779"/>
    </location>
</feature>
<evidence type="ECO:0000256" key="1">
    <source>
        <dbReference type="RuleBase" id="RU004273"/>
    </source>
</evidence>
<protein>
    <recommendedName>
        <fullName evidence="1">Serine/threonine-protein phosphatase</fullName>
        <ecNumber evidence="1">3.1.3.16</ecNumber>
    </recommendedName>
</protein>
<dbReference type="Gene3D" id="3.60.21.10">
    <property type="match status" value="1"/>
</dbReference>
<dbReference type="GO" id="GO:0097720">
    <property type="term" value="P:calcineurin-mediated signaling"/>
    <property type="evidence" value="ECO:0007669"/>
    <property type="project" value="InterPro"/>
</dbReference>
<organism evidence="4 5">
    <name type="scientific">Ectocarpus siliculosus</name>
    <name type="common">Brown alga</name>
    <name type="synonym">Conferva siliculosa</name>
    <dbReference type="NCBI Taxonomy" id="2880"/>
    <lineage>
        <taxon>Eukaryota</taxon>
        <taxon>Sar</taxon>
        <taxon>Stramenopiles</taxon>
        <taxon>Ochrophyta</taxon>
        <taxon>PX clade</taxon>
        <taxon>Phaeophyceae</taxon>
        <taxon>Ectocarpales</taxon>
        <taxon>Ectocarpaceae</taxon>
        <taxon>Ectocarpus</taxon>
    </lineage>
</organism>